<evidence type="ECO:0000256" key="4">
    <source>
        <dbReference type="ARBA" id="ARBA00023034"/>
    </source>
</evidence>
<comment type="subcellular location">
    <subcellularLocation>
        <location evidence="1">Golgi apparatus membrane</location>
        <topology evidence="1">Single-pass membrane protein</topology>
    </subcellularLocation>
</comment>
<evidence type="ECO:0000313" key="11">
    <source>
        <dbReference type="EnsemblMetazoa" id="Aqu2.1.34392_001"/>
    </source>
</evidence>
<sequence>MPFQTIFIKKRIFGILLVFIVALLFFYTQLGPAKISPGVLAHKVLREFTWLSLDNSSTLDHCRNSVQGPRLIADELGYVCPIVMVNPTGCCNIDHSIRFDCSSCAPSMCCAVYEHCVSCCLSSDKKPVLQDILTNSIHPVYSSVKDQFELCLAKCRTSSQSVHHENSYRNPDTKYCYGPPHDKQ</sequence>
<keyword evidence="4" id="KW-0333">Golgi apparatus</keyword>
<proteinExistence type="inferred from homology"/>
<dbReference type="OrthoDB" id="70142at2759"/>
<dbReference type="InParanoid" id="A0A1X7V4B8"/>
<keyword evidence="2 10" id="KW-0812">Transmembrane</keyword>
<dbReference type="FunCoup" id="A0A1X7V4B8">
    <property type="interactions" value="397"/>
</dbReference>
<evidence type="ECO:0000256" key="10">
    <source>
        <dbReference type="SAM" id="Phobius"/>
    </source>
</evidence>
<evidence type="ECO:0000256" key="2">
    <source>
        <dbReference type="ARBA" id="ARBA00022692"/>
    </source>
</evidence>
<protein>
    <recommendedName>
        <fullName evidence="8">SREBP regulating gene protein</fullName>
    </recommendedName>
</protein>
<gene>
    <name evidence="11" type="primary">105312411</name>
</gene>
<keyword evidence="12" id="KW-1185">Reference proteome</keyword>
<reference evidence="11" key="2">
    <citation type="submission" date="2017-05" db="UniProtKB">
        <authorList>
            <consortium name="EnsemblMetazoa"/>
        </authorList>
    </citation>
    <scope>IDENTIFICATION</scope>
</reference>
<evidence type="ECO:0000256" key="3">
    <source>
        <dbReference type="ARBA" id="ARBA00022989"/>
    </source>
</evidence>
<feature type="region of interest" description="Disordered" evidence="9">
    <location>
        <begin position="163"/>
        <end position="184"/>
    </location>
</feature>
<keyword evidence="3 10" id="KW-1133">Transmembrane helix</keyword>
<dbReference type="GO" id="GO:0000139">
    <property type="term" value="C:Golgi membrane"/>
    <property type="evidence" value="ECO:0007669"/>
    <property type="project" value="UniProtKB-SubCell"/>
</dbReference>
<evidence type="ECO:0000256" key="5">
    <source>
        <dbReference type="ARBA" id="ARBA00023136"/>
    </source>
</evidence>
<comment type="similarity">
    <text evidence="7">Belongs to the SPRING family.</text>
</comment>
<evidence type="ECO:0000256" key="9">
    <source>
        <dbReference type="SAM" id="MobiDB-lite"/>
    </source>
</evidence>
<reference evidence="12" key="1">
    <citation type="journal article" date="2010" name="Nature">
        <title>The Amphimedon queenslandica genome and the evolution of animal complexity.</title>
        <authorList>
            <person name="Srivastava M."/>
            <person name="Simakov O."/>
            <person name="Chapman J."/>
            <person name="Fahey B."/>
            <person name="Gauthier M.E."/>
            <person name="Mitros T."/>
            <person name="Richards G.S."/>
            <person name="Conaco C."/>
            <person name="Dacre M."/>
            <person name="Hellsten U."/>
            <person name="Larroux C."/>
            <person name="Putnam N.H."/>
            <person name="Stanke M."/>
            <person name="Adamska M."/>
            <person name="Darling A."/>
            <person name="Degnan S.M."/>
            <person name="Oakley T.H."/>
            <person name="Plachetzki D.C."/>
            <person name="Zhai Y."/>
            <person name="Adamski M."/>
            <person name="Calcino A."/>
            <person name="Cummins S.F."/>
            <person name="Goodstein D.M."/>
            <person name="Harris C."/>
            <person name="Jackson D.J."/>
            <person name="Leys S.P."/>
            <person name="Shu S."/>
            <person name="Woodcroft B.J."/>
            <person name="Vervoort M."/>
            <person name="Kosik K.S."/>
            <person name="Manning G."/>
            <person name="Degnan B.M."/>
            <person name="Rokhsar D.S."/>
        </authorList>
    </citation>
    <scope>NUCLEOTIDE SEQUENCE [LARGE SCALE GENOMIC DNA]</scope>
</reference>
<dbReference type="PANTHER" id="PTHR13481:SF0">
    <property type="entry name" value="SREBP REGULATING GENE PROTEIN"/>
    <property type="match status" value="1"/>
</dbReference>
<evidence type="ECO:0000256" key="8">
    <source>
        <dbReference type="ARBA" id="ARBA00023485"/>
    </source>
</evidence>
<dbReference type="GO" id="GO:2000640">
    <property type="term" value="P:positive regulation of SREBP signaling pathway"/>
    <property type="evidence" value="ECO:0007669"/>
    <property type="project" value="InterPro"/>
</dbReference>
<dbReference type="Proteomes" id="UP000007879">
    <property type="component" value="Unassembled WGS sequence"/>
</dbReference>
<dbReference type="Pfam" id="PF10218">
    <property type="entry name" value="SPRING1"/>
    <property type="match status" value="1"/>
</dbReference>
<accession>A0A1X7V4B8</accession>
<name>A0A1X7V4B8_AMPQE</name>
<dbReference type="InterPro" id="IPR019352">
    <property type="entry name" value="SPRING1"/>
</dbReference>
<keyword evidence="6" id="KW-0325">Glycoprotein</keyword>
<dbReference type="AlphaFoldDB" id="A0A1X7V4B8"/>
<feature type="transmembrane region" description="Helical" evidence="10">
    <location>
        <begin position="12"/>
        <end position="30"/>
    </location>
</feature>
<keyword evidence="5 10" id="KW-0472">Membrane</keyword>
<dbReference type="KEGG" id="aqu:105312411"/>
<dbReference type="EnsemblMetazoa" id="XM_011405037.2">
    <property type="protein sequence ID" value="XP_011403339.2"/>
    <property type="gene ID" value="LOC105312411"/>
</dbReference>
<dbReference type="EnsemblMetazoa" id="Aqu2.1.34392_001">
    <property type="protein sequence ID" value="Aqu2.1.34392_001"/>
    <property type="gene ID" value="Aqu2.1.34392"/>
</dbReference>
<evidence type="ECO:0000256" key="6">
    <source>
        <dbReference type="ARBA" id="ARBA00023180"/>
    </source>
</evidence>
<evidence type="ECO:0000256" key="7">
    <source>
        <dbReference type="ARBA" id="ARBA00023461"/>
    </source>
</evidence>
<organism evidence="11">
    <name type="scientific">Amphimedon queenslandica</name>
    <name type="common">Sponge</name>
    <dbReference type="NCBI Taxonomy" id="400682"/>
    <lineage>
        <taxon>Eukaryota</taxon>
        <taxon>Metazoa</taxon>
        <taxon>Porifera</taxon>
        <taxon>Demospongiae</taxon>
        <taxon>Heteroscleromorpha</taxon>
        <taxon>Haplosclerida</taxon>
        <taxon>Niphatidae</taxon>
        <taxon>Amphimedon</taxon>
    </lineage>
</organism>
<evidence type="ECO:0000256" key="1">
    <source>
        <dbReference type="ARBA" id="ARBA00004194"/>
    </source>
</evidence>
<evidence type="ECO:0000313" key="12">
    <source>
        <dbReference type="Proteomes" id="UP000007879"/>
    </source>
</evidence>
<dbReference type="PANTHER" id="PTHR13481">
    <property type="entry name" value="SREBP REGULATING GENE PROTEIN"/>
    <property type="match status" value="1"/>
</dbReference>